<evidence type="ECO:0000256" key="5">
    <source>
        <dbReference type="ARBA" id="ARBA00022763"/>
    </source>
</evidence>
<dbReference type="STRING" id="375574.GCA_001418035_00413"/>
<dbReference type="PROSITE" id="PS51068">
    <property type="entry name" value="FPG_CAT"/>
    <property type="match status" value="1"/>
</dbReference>
<feature type="active site" description="Schiff-base intermediate with DNA" evidence="15">
    <location>
        <position position="2"/>
    </location>
</feature>
<dbReference type="EC" id="3.2.2.23" evidence="15"/>
<accession>A0A0K6GSR5</accession>
<dbReference type="FunFam" id="1.10.8.50:FF:000003">
    <property type="entry name" value="Formamidopyrimidine-DNA glycosylase"/>
    <property type="match status" value="1"/>
</dbReference>
<evidence type="ECO:0000256" key="14">
    <source>
        <dbReference type="ARBA" id="ARBA00044632"/>
    </source>
</evidence>
<dbReference type="Gene3D" id="1.10.8.50">
    <property type="match status" value="1"/>
</dbReference>
<feature type="domain" description="FPG-type" evidence="16">
    <location>
        <begin position="236"/>
        <end position="270"/>
    </location>
</feature>
<dbReference type="InterPro" id="IPR015886">
    <property type="entry name" value="H2TH_FPG"/>
</dbReference>
<feature type="active site" description="Proton donor" evidence="15">
    <location>
        <position position="3"/>
    </location>
</feature>
<dbReference type="InterPro" id="IPR010979">
    <property type="entry name" value="Ribosomal_uS13-like_H2TH"/>
</dbReference>
<evidence type="ECO:0000256" key="9">
    <source>
        <dbReference type="ARBA" id="ARBA00023125"/>
    </source>
</evidence>
<evidence type="ECO:0000256" key="12">
    <source>
        <dbReference type="ARBA" id="ARBA00023268"/>
    </source>
</evidence>
<feature type="active site" description="Proton donor; for delta-elimination activity" evidence="15">
    <location>
        <position position="260"/>
    </location>
</feature>
<evidence type="ECO:0000256" key="11">
    <source>
        <dbReference type="ARBA" id="ARBA00023239"/>
    </source>
</evidence>
<dbReference type="Pfam" id="PF06831">
    <property type="entry name" value="H2TH"/>
    <property type="match status" value="1"/>
</dbReference>
<dbReference type="InterPro" id="IPR035937">
    <property type="entry name" value="FPG_N"/>
</dbReference>
<dbReference type="OrthoDB" id="9800855at2"/>
<evidence type="ECO:0000256" key="6">
    <source>
        <dbReference type="ARBA" id="ARBA00022771"/>
    </source>
</evidence>
<dbReference type="InterPro" id="IPR010663">
    <property type="entry name" value="Znf_FPG/IleRS"/>
</dbReference>
<proteinExistence type="inferred from homology"/>
<organism evidence="18 19">
    <name type="scientific">Gulbenkiania indica</name>
    <dbReference type="NCBI Taxonomy" id="375574"/>
    <lineage>
        <taxon>Bacteria</taxon>
        <taxon>Pseudomonadati</taxon>
        <taxon>Pseudomonadota</taxon>
        <taxon>Betaproteobacteria</taxon>
        <taxon>Neisseriales</taxon>
        <taxon>Chromobacteriaceae</taxon>
        <taxon>Gulbenkiania</taxon>
    </lineage>
</organism>
<dbReference type="SUPFAM" id="SSF46946">
    <property type="entry name" value="S13-like H2TH domain"/>
    <property type="match status" value="1"/>
</dbReference>
<comment type="catalytic activity">
    <reaction evidence="14 15">
        <text>2'-deoxyribonucleotide-(2'-deoxyribose 5'-phosphate)-2'-deoxyribonucleotide-DNA = a 3'-end 2'-deoxyribonucleotide-(2,3-dehydro-2,3-deoxyribose 5'-phosphate)-DNA + a 5'-end 5'-phospho-2'-deoxyribonucleoside-DNA + H(+)</text>
        <dbReference type="Rhea" id="RHEA:66592"/>
        <dbReference type="Rhea" id="RHEA-COMP:13180"/>
        <dbReference type="Rhea" id="RHEA-COMP:16897"/>
        <dbReference type="Rhea" id="RHEA-COMP:17067"/>
        <dbReference type="ChEBI" id="CHEBI:15378"/>
        <dbReference type="ChEBI" id="CHEBI:136412"/>
        <dbReference type="ChEBI" id="CHEBI:157695"/>
        <dbReference type="ChEBI" id="CHEBI:167181"/>
        <dbReference type="EC" id="4.2.99.18"/>
    </reaction>
</comment>
<dbReference type="SUPFAM" id="SSF57716">
    <property type="entry name" value="Glucocorticoid receptor-like (DNA-binding domain)"/>
    <property type="match status" value="1"/>
</dbReference>
<evidence type="ECO:0000256" key="3">
    <source>
        <dbReference type="ARBA" id="ARBA00011245"/>
    </source>
</evidence>
<dbReference type="Gene3D" id="3.20.190.10">
    <property type="entry name" value="MutM-like, N-terminal"/>
    <property type="match status" value="1"/>
</dbReference>
<feature type="binding site" evidence="15">
    <location>
        <position position="151"/>
    </location>
    <ligand>
        <name>DNA</name>
        <dbReference type="ChEBI" id="CHEBI:16991"/>
    </ligand>
</feature>
<protein>
    <recommendedName>
        <fullName evidence="15">Formamidopyrimidine-DNA glycosylase</fullName>
        <shortName evidence="15">Fapy-DNA glycosylase</shortName>
        <ecNumber evidence="15">3.2.2.23</ecNumber>
    </recommendedName>
    <alternativeName>
        <fullName evidence="15">DNA-(apurinic or apyrimidinic site) lyase MutM</fullName>
        <shortName evidence="15">AP lyase MutM</shortName>
        <ecNumber evidence="15">4.2.99.18</ecNumber>
    </alternativeName>
</protein>
<keyword evidence="4 15" id="KW-0479">Metal-binding</keyword>
<dbReference type="SUPFAM" id="SSF81624">
    <property type="entry name" value="N-terminal domain of MutM-like DNA repair proteins"/>
    <property type="match status" value="1"/>
</dbReference>
<dbReference type="NCBIfam" id="TIGR00577">
    <property type="entry name" value="fpg"/>
    <property type="match status" value="1"/>
</dbReference>
<dbReference type="InterPro" id="IPR015887">
    <property type="entry name" value="DNA_glyclase_Znf_dom_DNA_BS"/>
</dbReference>
<evidence type="ECO:0000313" key="18">
    <source>
        <dbReference type="EMBL" id="CUA81770.1"/>
    </source>
</evidence>
<feature type="binding site" evidence="15">
    <location>
        <position position="91"/>
    </location>
    <ligand>
        <name>DNA</name>
        <dbReference type="ChEBI" id="CHEBI:16991"/>
    </ligand>
</feature>
<dbReference type="EC" id="4.2.99.18" evidence="15"/>
<feature type="domain" description="Formamidopyrimidine-DNA glycosylase catalytic" evidence="17">
    <location>
        <begin position="2"/>
        <end position="112"/>
    </location>
</feature>
<dbReference type="GO" id="GO:0008270">
    <property type="term" value="F:zinc ion binding"/>
    <property type="evidence" value="ECO:0007669"/>
    <property type="project" value="UniProtKB-UniRule"/>
</dbReference>
<evidence type="ECO:0000256" key="2">
    <source>
        <dbReference type="ARBA" id="ARBA00009409"/>
    </source>
</evidence>
<evidence type="ECO:0000259" key="16">
    <source>
        <dbReference type="PROSITE" id="PS51066"/>
    </source>
</evidence>
<dbReference type="InterPro" id="IPR012319">
    <property type="entry name" value="FPG_cat"/>
</dbReference>
<dbReference type="Pfam" id="PF01149">
    <property type="entry name" value="Fapy_DNA_glyco"/>
    <property type="match status" value="1"/>
</dbReference>
<comment type="function">
    <text evidence="15">Involved in base excision repair of DNA damaged by oxidation or by mutagenic agents. Acts as DNA glycosylase that recognizes and removes damaged bases. Has a preference for oxidized purines, such as 7,8-dihydro-8-oxoguanine (8-oxoG). Has AP (apurinic/apyrimidinic) lyase activity and introduces nicks in the DNA strand. Cleaves the DNA backbone by beta-delta elimination to generate a single-strand break at the site of the removed base with both 3'- and 5'-phosphates.</text>
</comment>
<dbReference type="InterPro" id="IPR000214">
    <property type="entry name" value="Znf_DNA_glyclase/AP_lyase"/>
</dbReference>
<evidence type="ECO:0000256" key="13">
    <source>
        <dbReference type="ARBA" id="ARBA00023295"/>
    </source>
</evidence>
<keyword evidence="5 15" id="KW-0227">DNA damage</keyword>
<keyword evidence="7 15" id="KW-0378">Hydrolase</keyword>
<evidence type="ECO:0000256" key="4">
    <source>
        <dbReference type="ARBA" id="ARBA00022723"/>
    </source>
</evidence>
<evidence type="ECO:0000259" key="17">
    <source>
        <dbReference type="PROSITE" id="PS51068"/>
    </source>
</evidence>
<evidence type="ECO:0000256" key="8">
    <source>
        <dbReference type="ARBA" id="ARBA00022833"/>
    </source>
</evidence>
<keyword evidence="10 15" id="KW-0234">DNA repair</keyword>
<evidence type="ECO:0000313" key="19">
    <source>
        <dbReference type="Proteomes" id="UP000243535"/>
    </source>
</evidence>
<reference evidence="19" key="1">
    <citation type="submission" date="2015-08" db="EMBL/GenBank/DDBJ databases">
        <authorList>
            <person name="Varghese N."/>
        </authorList>
    </citation>
    <scope>NUCLEOTIDE SEQUENCE [LARGE SCALE GENOMIC DNA]</scope>
    <source>
        <strain evidence="19">DSM 17901</strain>
    </source>
</reference>
<comment type="similarity">
    <text evidence="2 15">Belongs to the FPG family.</text>
</comment>
<keyword evidence="13 15" id="KW-0326">Glycosidase</keyword>
<keyword evidence="8 15" id="KW-0862">Zinc</keyword>
<feature type="binding site" evidence="15">
    <location>
        <position position="109"/>
    </location>
    <ligand>
        <name>DNA</name>
        <dbReference type="ChEBI" id="CHEBI:16991"/>
    </ligand>
</feature>
<dbReference type="GO" id="GO:0034039">
    <property type="term" value="F:8-oxo-7,8-dihydroguanine DNA N-glycosylase activity"/>
    <property type="evidence" value="ECO:0007669"/>
    <property type="project" value="TreeGrafter"/>
</dbReference>
<name>A0A0K6GSR5_9NEIS</name>
<keyword evidence="6 15" id="KW-0863">Zinc-finger</keyword>
<keyword evidence="9 15" id="KW-0238">DNA-binding</keyword>
<dbReference type="GO" id="GO:0140078">
    <property type="term" value="F:class I DNA-(apurinic or apyrimidinic site) endonuclease activity"/>
    <property type="evidence" value="ECO:0007669"/>
    <property type="project" value="UniProtKB-EC"/>
</dbReference>
<feature type="active site" description="Proton donor; for beta-elimination activity" evidence="15">
    <location>
        <position position="58"/>
    </location>
</feature>
<evidence type="ECO:0000256" key="15">
    <source>
        <dbReference type="HAMAP-Rule" id="MF_00103"/>
    </source>
</evidence>
<dbReference type="SMART" id="SM01232">
    <property type="entry name" value="H2TH"/>
    <property type="match status" value="1"/>
</dbReference>
<evidence type="ECO:0000256" key="1">
    <source>
        <dbReference type="ARBA" id="ARBA00001668"/>
    </source>
</evidence>
<comment type="catalytic activity">
    <reaction evidence="1 15">
        <text>Hydrolysis of DNA containing ring-opened 7-methylguanine residues, releasing 2,6-diamino-4-hydroxy-5-(N-methyl)formamidopyrimidine.</text>
        <dbReference type="EC" id="3.2.2.23"/>
    </reaction>
</comment>
<comment type="subunit">
    <text evidence="3 15">Monomer.</text>
</comment>
<gene>
    <name evidence="15" type="primary">mutM</name>
    <name evidence="15" type="synonym">fpg</name>
    <name evidence="18" type="ORF">Ga0061063_0615</name>
</gene>
<keyword evidence="11 15" id="KW-0456">Lyase</keyword>
<dbReference type="EMBL" id="CYHA01000001">
    <property type="protein sequence ID" value="CUA81770.1"/>
    <property type="molecule type" value="Genomic_DNA"/>
</dbReference>
<dbReference type="AlphaFoldDB" id="A0A0K6GSR5"/>
<dbReference type="FunFam" id="3.20.190.10:FF:000001">
    <property type="entry name" value="Formamidopyrimidine-DNA glycosylase"/>
    <property type="match status" value="1"/>
</dbReference>
<dbReference type="PANTHER" id="PTHR22993:SF9">
    <property type="entry name" value="FORMAMIDOPYRIMIDINE-DNA GLYCOSYLASE"/>
    <property type="match status" value="1"/>
</dbReference>
<dbReference type="InterPro" id="IPR020629">
    <property type="entry name" value="FPG_Glyclase"/>
</dbReference>
<dbReference type="SMART" id="SM00898">
    <property type="entry name" value="Fapy_DNA_glyco"/>
    <property type="match status" value="1"/>
</dbReference>
<dbReference type="PROSITE" id="PS01242">
    <property type="entry name" value="ZF_FPG_1"/>
    <property type="match status" value="1"/>
</dbReference>
<keyword evidence="12 15" id="KW-0511">Multifunctional enzyme</keyword>
<dbReference type="GO" id="GO:0003684">
    <property type="term" value="F:damaged DNA binding"/>
    <property type="evidence" value="ECO:0007669"/>
    <property type="project" value="InterPro"/>
</dbReference>
<sequence>MPELPEVETTRRGVAPTLENAVIETVTVRHTGLRWPIPETLAAVLADRRVRKVERRAKYLLVRFDHGTLLIHLGMSGSLRFVPPGTPPTKHDHVDLHLHDTVLRYRDPRRFGALLWHEGDPATHPLLARLGPEPLEDAFDGDYLYRATRTRRQAIKQVLMDNHMVVGVGNIYANEALFLAGIRPDRPACRLGTEETTRLAEAIRGVLARAIDAGGSTLRDFVGAGGEPGYFQQTYAVYARAGEPCRVCGIPVVQIRQGQRSSFYCPGCQPC</sequence>
<evidence type="ECO:0000256" key="7">
    <source>
        <dbReference type="ARBA" id="ARBA00022801"/>
    </source>
</evidence>
<dbReference type="GO" id="GO:0006284">
    <property type="term" value="P:base-excision repair"/>
    <property type="evidence" value="ECO:0007669"/>
    <property type="project" value="InterPro"/>
</dbReference>
<dbReference type="CDD" id="cd08966">
    <property type="entry name" value="EcFpg-like_N"/>
    <property type="match status" value="1"/>
</dbReference>
<dbReference type="PROSITE" id="PS51066">
    <property type="entry name" value="ZF_FPG_2"/>
    <property type="match status" value="1"/>
</dbReference>
<dbReference type="PANTHER" id="PTHR22993">
    <property type="entry name" value="FORMAMIDOPYRIMIDINE-DNA GLYCOSYLASE"/>
    <property type="match status" value="1"/>
</dbReference>
<comment type="cofactor">
    <cofactor evidence="15">
        <name>Zn(2+)</name>
        <dbReference type="ChEBI" id="CHEBI:29105"/>
    </cofactor>
    <text evidence="15">Binds 1 zinc ion per subunit.</text>
</comment>
<dbReference type="Proteomes" id="UP000243535">
    <property type="component" value="Unassembled WGS sequence"/>
</dbReference>
<dbReference type="HAMAP" id="MF_00103">
    <property type="entry name" value="Fapy_DNA_glycosyl"/>
    <property type="match status" value="1"/>
</dbReference>
<dbReference type="RefSeq" id="WP_055433253.1">
    <property type="nucleotide sequence ID" value="NZ_CYHA01000001.1"/>
</dbReference>
<dbReference type="Pfam" id="PF06827">
    <property type="entry name" value="zf-FPG_IleRS"/>
    <property type="match status" value="1"/>
</dbReference>
<dbReference type="NCBIfam" id="NF002211">
    <property type="entry name" value="PRK01103.1"/>
    <property type="match status" value="1"/>
</dbReference>
<keyword evidence="19" id="KW-1185">Reference proteome</keyword>
<evidence type="ECO:0000256" key="10">
    <source>
        <dbReference type="ARBA" id="ARBA00023204"/>
    </source>
</evidence>